<dbReference type="InterPro" id="IPR029069">
    <property type="entry name" value="HotDog_dom_sf"/>
</dbReference>
<feature type="domain" description="Acyl-CoA thioesterase-like C-terminal" evidence="2">
    <location>
        <begin position="132"/>
        <end position="266"/>
    </location>
</feature>
<reference evidence="3 4" key="1">
    <citation type="submission" date="2019-02" db="EMBL/GenBank/DDBJ databases">
        <title>Sequencing the genomes of 1000 actinobacteria strains.</title>
        <authorList>
            <person name="Klenk H.-P."/>
        </authorList>
    </citation>
    <scope>NUCLEOTIDE SEQUENCE [LARGE SCALE GENOMIC DNA]</scope>
    <source>
        <strain evidence="3 4">DSM 45162</strain>
    </source>
</reference>
<dbReference type="PANTHER" id="PTHR38110">
    <property type="entry name" value="CHROMOSOME 23, WHOLE GENOME SHOTGUN SEQUENCE"/>
    <property type="match status" value="1"/>
</dbReference>
<proteinExistence type="predicted"/>
<evidence type="ECO:0000313" key="3">
    <source>
        <dbReference type="EMBL" id="RZU54061.1"/>
    </source>
</evidence>
<dbReference type="InterPro" id="IPR052389">
    <property type="entry name" value="Sec_Metab_Biosynth-Assoc"/>
</dbReference>
<dbReference type="EMBL" id="SHKY01000001">
    <property type="protein sequence ID" value="RZU54061.1"/>
    <property type="molecule type" value="Genomic_DNA"/>
</dbReference>
<dbReference type="Proteomes" id="UP000292564">
    <property type="component" value="Unassembled WGS sequence"/>
</dbReference>
<dbReference type="RefSeq" id="WP_423203089.1">
    <property type="nucleotide sequence ID" value="NZ_SHKY01000001.1"/>
</dbReference>
<evidence type="ECO:0000259" key="1">
    <source>
        <dbReference type="Pfam" id="PF13622"/>
    </source>
</evidence>
<evidence type="ECO:0000259" key="2">
    <source>
        <dbReference type="Pfam" id="PF20789"/>
    </source>
</evidence>
<gene>
    <name evidence="3" type="ORF">EV385_5998</name>
</gene>
<dbReference type="Pfam" id="PF13622">
    <property type="entry name" value="4HBT_3"/>
    <property type="match status" value="1"/>
</dbReference>
<dbReference type="AlphaFoldDB" id="A0A4Q7ZT78"/>
<dbReference type="InterPro" id="IPR049450">
    <property type="entry name" value="ACOT8-like_C"/>
</dbReference>
<organism evidence="3 4">
    <name type="scientific">Krasilnikovia cinnamomea</name>
    <dbReference type="NCBI Taxonomy" id="349313"/>
    <lineage>
        <taxon>Bacteria</taxon>
        <taxon>Bacillati</taxon>
        <taxon>Actinomycetota</taxon>
        <taxon>Actinomycetes</taxon>
        <taxon>Micromonosporales</taxon>
        <taxon>Micromonosporaceae</taxon>
        <taxon>Krasilnikovia</taxon>
    </lineage>
</organism>
<dbReference type="Gene3D" id="2.40.160.210">
    <property type="entry name" value="Acyl-CoA thioesterase, double hotdog domain"/>
    <property type="match status" value="1"/>
</dbReference>
<comment type="caution">
    <text evidence="3">The sequence shown here is derived from an EMBL/GenBank/DDBJ whole genome shotgun (WGS) entry which is preliminary data.</text>
</comment>
<dbReference type="PANTHER" id="PTHR38110:SF1">
    <property type="entry name" value="THIOESTERASE DOMAIN-CONTAINING PROTEIN"/>
    <property type="match status" value="1"/>
</dbReference>
<name>A0A4Q7ZT78_9ACTN</name>
<keyword evidence="4" id="KW-1185">Reference proteome</keyword>
<sequence length="270" mass="28774">MLAGFIDATKVAVRSDGASFEVELDPQWTIGDKPNGGYLLSVLARAATSADPAGRHPHPLAASATYLAAPTVGPAVVEVTTLRTGRSASQLRARLVQGGQACVEALFTLGRLDPDAEPRWANSPAVPLPPEDDCPVIPVEPPGSGVKVNLMEVVEQRLDPAVLGFAFGQPSERAELRGWLRFIDGMEPDPISLLFVADSFPPATFAIGSVGWVPTLELTVYVRAVPAPGPLRVRQVARLVEDGLVDEVCEVWDSRGRLVAQATQLAKVRF</sequence>
<dbReference type="SUPFAM" id="SSF54637">
    <property type="entry name" value="Thioesterase/thiol ester dehydrase-isomerase"/>
    <property type="match status" value="2"/>
</dbReference>
<accession>A0A4Q7ZT78</accession>
<dbReference type="InterPro" id="IPR049449">
    <property type="entry name" value="TesB_ACOT8-like_N"/>
</dbReference>
<protein>
    <submittedName>
        <fullName evidence="3">Thioesterase superfamily protein</fullName>
    </submittedName>
</protein>
<dbReference type="Pfam" id="PF20789">
    <property type="entry name" value="4HBT_3C"/>
    <property type="match status" value="1"/>
</dbReference>
<feature type="domain" description="Acyl-CoA thioesterase-like N-terminal HotDog" evidence="1">
    <location>
        <begin position="25"/>
        <end position="109"/>
    </location>
</feature>
<evidence type="ECO:0000313" key="4">
    <source>
        <dbReference type="Proteomes" id="UP000292564"/>
    </source>
</evidence>
<dbReference type="InterPro" id="IPR042171">
    <property type="entry name" value="Acyl-CoA_hotdog"/>
</dbReference>